<sequence length="267" mass="27084">MMISSILKSTAVLGLAAVGLGAAVPTIAHADGGSYTTDAGVTFTPSTDPTNPVDPGNVDPSNPTNPVGPDGKEDGGKGTQGPLSIDYVSAFDFGQQKISSADQTYYAKAQSYKNGSPADTALFAQVTDNRGTGAGWTLTVQQAKQLNNGSSDLKGAQISMADLNAATQKDSEAGAALAGQNITLIPGEGAQTVMSATNGAGQGTWVTRMGDTDNLISETGTANDGSNRKVDKSVSLFVPGTSNKIAAAKYSTNLTWTLTDTPANSAN</sequence>
<proteinExistence type="predicted"/>
<accession>A0A2S1KRU5</accession>
<feature type="domain" description="WxL" evidence="3">
    <location>
        <begin position="32"/>
        <end position="262"/>
    </location>
</feature>
<dbReference type="RefSeq" id="WP_108730526.1">
    <property type="nucleotide sequence ID" value="NZ_CP020928.1"/>
</dbReference>
<evidence type="ECO:0000256" key="2">
    <source>
        <dbReference type="SAM" id="SignalP"/>
    </source>
</evidence>
<feature type="signal peptide" evidence="2">
    <location>
        <begin position="1"/>
        <end position="30"/>
    </location>
</feature>
<feature type="region of interest" description="Disordered" evidence="1">
    <location>
        <begin position="39"/>
        <end position="81"/>
    </location>
</feature>
<reference evidence="4 5" key="1">
    <citation type="submission" date="2017-04" db="EMBL/GenBank/DDBJ databases">
        <title>Weissella cibaria strain m2 complete genome.</title>
        <authorList>
            <person name="Pan Q."/>
            <person name="Tan M."/>
            <person name="Yao F."/>
            <person name="Su S."/>
        </authorList>
    </citation>
    <scope>NUCLEOTIDE SEQUENCE [LARGE SCALE GENOMIC DNA]</scope>
    <source>
        <strain evidence="4 5">M2</strain>
    </source>
</reference>
<feature type="compositionally biased region" description="Polar residues" evidence="1">
    <location>
        <begin position="39"/>
        <end position="50"/>
    </location>
</feature>
<keyword evidence="2" id="KW-0732">Signal</keyword>
<evidence type="ECO:0000313" key="4">
    <source>
        <dbReference type="EMBL" id="AWF95715.1"/>
    </source>
</evidence>
<organism evidence="4 5">
    <name type="scientific">Weissella cibaria</name>
    <dbReference type="NCBI Taxonomy" id="137591"/>
    <lineage>
        <taxon>Bacteria</taxon>
        <taxon>Bacillati</taxon>
        <taxon>Bacillota</taxon>
        <taxon>Bacilli</taxon>
        <taxon>Lactobacillales</taxon>
        <taxon>Lactobacillaceae</taxon>
        <taxon>Weissella</taxon>
    </lineage>
</organism>
<evidence type="ECO:0000313" key="5">
    <source>
        <dbReference type="Proteomes" id="UP000244870"/>
    </source>
</evidence>
<dbReference type="InterPro" id="IPR027994">
    <property type="entry name" value="WxL_dom"/>
</dbReference>
<evidence type="ECO:0000259" key="3">
    <source>
        <dbReference type="Pfam" id="PF13731"/>
    </source>
</evidence>
<dbReference type="Proteomes" id="UP000244870">
    <property type="component" value="Chromosome"/>
</dbReference>
<gene>
    <name evidence="4" type="ORF">B6254_1311</name>
</gene>
<evidence type="ECO:0000256" key="1">
    <source>
        <dbReference type="SAM" id="MobiDB-lite"/>
    </source>
</evidence>
<dbReference type="AlphaFoldDB" id="A0A2S1KRU5"/>
<dbReference type="EMBL" id="CP020928">
    <property type="protein sequence ID" value="AWF95715.1"/>
    <property type="molecule type" value="Genomic_DNA"/>
</dbReference>
<protein>
    <recommendedName>
        <fullName evidence="3">WxL domain-containing protein</fullName>
    </recommendedName>
</protein>
<feature type="chain" id="PRO_5015534099" description="WxL domain-containing protein" evidence="2">
    <location>
        <begin position="31"/>
        <end position="267"/>
    </location>
</feature>
<name>A0A2S1KRU5_9LACO</name>
<dbReference type="Pfam" id="PF13731">
    <property type="entry name" value="WxL"/>
    <property type="match status" value="1"/>
</dbReference>